<evidence type="ECO:0008006" key="3">
    <source>
        <dbReference type="Google" id="ProtNLM"/>
    </source>
</evidence>
<dbReference type="Gene3D" id="3.40.50.300">
    <property type="entry name" value="P-loop containing nucleotide triphosphate hydrolases"/>
    <property type="match status" value="1"/>
</dbReference>
<organism evidence="1 2">
    <name type="scientific">Paenibacillus algorifonticola</name>
    <dbReference type="NCBI Taxonomy" id="684063"/>
    <lineage>
        <taxon>Bacteria</taxon>
        <taxon>Bacillati</taxon>
        <taxon>Bacillota</taxon>
        <taxon>Bacilli</taxon>
        <taxon>Bacillales</taxon>
        <taxon>Paenibacillaceae</taxon>
        <taxon>Paenibacillus</taxon>
    </lineage>
</organism>
<gene>
    <name evidence="1" type="ORF">SAMN04487969_102464</name>
</gene>
<accession>A0A1I2AFK7</accession>
<dbReference type="SUPFAM" id="SSF52540">
    <property type="entry name" value="P-loop containing nucleoside triphosphate hydrolases"/>
    <property type="match status" value="1"/>
</dbReference>
<reference evidence="2" key="1">
    <citation type="submission" date="2016-10" db="EMBL/GenBank/DDBJ databases">
        <authorList>
            <person name="Varghese N."/>
            <person name="Submissions S."/>
        </authorList>
    </citation>
    <scope>NUCLEOTIDE SEQUENCE [LARGE SCALE GENOMIC DNA]</scope>
    <source>
        <strain evidence="2">CGMCC 1.10223</strain>
    </source>
</reference>
<evidence type="ECO:0000313" key="1">
    <source>
        <dbReference type="EMBL" id="SFE42696.1"/>
    </source>
</evidence>
<dbReference type="Proteomes" id="UP000183410">
    <property type="component" value="Unassembled WGS sequence"/>
</dbReference>
<proteinExistence type="predicted"/>
<dbReference type="OrthoDB" id="1698838at2"/>
<dbReference type="EMBL" id="FONN01000002">
    <property type="protein sequence ID" value="SFE42696.1"/>
    <property type="molecule type" value="Genomic_DNA"/>
</dbReference>
<evidence type="ECO:0000313" key="2">
    <source>
        <dbReference type="Proteomes" id="UP000183410"/>
    </source>
</evidence>
<dbReference type="RefSeq" id="WP_046230186.1">
    <property type="nucleotide sequence ID" value="NZ_FONN01000002.1"/>
</dbReference>
<name>A0A1I2AFK7_9BACL</name>
<sequence>MAKVVRFIETEAVNYTGLRSKQVKYGNVTALSGRNGQGKTSIGTMPVWVLWGKDLLGSDYTSAKNSPRPSNYKYDRVYASLLLSVDGVEYKFAREIVGKTNSFYVNDVPKPAKEFEAAVAALFSQDEFMALYFPAYFFGLHWTKQRELLMKGVPAPLNKTVFIEMSRTSPEQAAKEIELNPQAAKLAELVKKHSINDLEAMHKDQRPKLDKAHTEAVGAAKKVREMLDRLPEAGDIVALEAEVASLRADIEREDKIVADAWAVNNLYNEFKYDWQQLDKQVKDSVAAWPALKDEPIQDTCRTCKQHLQNEAVEAVKADKERRILEYRAKHTALIKKRDNALELFKGAEQIDVSEQQAKVRSIEDKLDVVLTKLRESKERAKYEAEVAATEEAEASTLASLRETTFILDAIKAFRAKEAELQAAEIQSKFTRLSIRLFKFVASRGEYDPDFSVQMDGKDYISLSVGEKIEAGLELTEVLFKQSDLITPVFIDGIGEYTGPIAAYDQVITGRAVLNQDLQIEADGVIQ</sequence>
<dbReference type="InterPro" id="IPR027417">
    <property type="entry name" value="P-loop_NTPase"/>
</dbReference>
<dbReference type="AlphaFoldDB" id="A0A1I2AFK7"/>
<keyword evidence="2" id="KW-1185">Reference proteome</keyword>
<protein>
    <recommendedName>
        <fullName evidence="3">AAA domain-containing protein</fullName>
    </recommendedName>
</protein>